<dbReference type="Proteomes" id="UP000769780">
    <property type="component" value="Unassembled WGS sequence"/>
</dbReference>
<evidence type="ECO:0000313" key="3">
    <source>
        <dbReference type="Proteomes" id="UP000769780"/>
    </source>
</evidence>
<proteinExistence type="predicted"/>
<name>A0ABS7K4T9_9BACI</name>
<gene>
    <name evidence="2" type="ORF">H0185_10065</name>
</gene>
<comment type="caution">
    <text evidence="2">The sequence shown here is derived from an EMBL/GenBank/DDBJ whole genome shotgun (WGS) entry which is preliminary data.</text>
</comment>
<feature type="chain" id="PRO_5046426435" evidence="1">
    <location>
        <begin position="27"/>
        <end position="129"/>
    </location>
</feature>
<protein>
    <submittedName>
        <fullName evidence="2">Uncharacterized protein</fullName>
    </submittedName>
</protein>
<evidence type="ECO:0000256" key="1">
    <source>
        <dbReference type="SAM" id="SignalP"/>
    </source>
</evidence>
<dbReference type="RefSeq" id="WP_221873364.1">
    <property type="nucleotide sequence ID" value="NZ_JACWFH010000009.1"/>
</dbReference>
<accession>A0ABS7K4T9</accession>
<keyword evidence="1" id="KW-0732">Signal</keyword>
<keyword evidence="3" id="KW-1185">Reference proteome</keyword>
<sequence length="129" mass="14174">MKRFISLVCGSLVLILLFLSPGNAVQAEEQDECDCPGTVFTGSERNKLVANLLKSNVFKEERLELKKDGYVWQGAGAIEVRELAPGMIVYQVVFLSENGEEVGAAFGLISGSIQNLDYLAPIHDHDHNH</sequence>
<reference evidence="2 3" key="1">
    <citation type="submission" date="2020-07" db="EMBL/GenBank/DDBJ databases">
        <title>Fungal Genomes of the International Space Station.</title>
        <authorList>
            <person name="Seuylemezian A."/>
            <person name="Singh N.K."/>
            <person name="Wood J."/>
            <person name="Venkateswaran K."/>
        </authorList>
    </citation>
    <scope>NUCLEOTIDE SEQUENCE [LARGE SCALE GENOMIC DNA]</scope>
    <source>
        <strain evidence="2 3">PL-B2</strain>
    </source>
</reference>
<feature type="signal peptide" evidence="1">
    <location>
        <begin position="1"/>
        <end position="26"/>
    </location>
</feature>
<evidence type="ECO:0000313" key="2">
    <source>
        <dbReference type="EMBL" id="MBY0097156.1"/>
    </source>
</evidence>
<dbReference type="EMBL" id="JACWFH010000009">
    <property type="protein sequence ID" value="MBY0097156.1"/>
    <property type="molecule type" value="Genomic_DNA"/>
</dbReference>
<organism evidence="2 3">
    <name type="scientific">Mesobacillus maritimus</name>
    <dbReference type="NCBI Taxonomy" id="1643336"/>
    <lineage>
        <taxon>Bacteria</taxon>
        <taxon>Bacillati</taxon>
        <taxon>Bacillota</taxon>
        <taxon>Bacilli</taxon>
        <taxon>Bacillales</taxon>
        <taxon>Bacillaceae</taxon>
        <taxon>Mesobacillus</taxon>
    </lineage>
</organism>